<dbReference type="Gene3D" id="1.10.10.10">
    <property type="entry name" value="Winged helix-like DNA-binding domain superfamily/Winged helix DNA-binding domain"/>
    <property type="match status" value="1"/>
</dbReference>
<evidence type="ECO:0000313" key="1">
    <source>
        <dbReference type="EMBL" id="GAH05394.1"/>
    </source>
</evidence>
<proteinExistence type="predicted"/>
<sequence length="65" mass="7752">MSQEEVIGVLKKHCGEWLTGKEIARILNQQTSAIYSALRKLREWSEIQWQRMHKEGGWQYGYKDK</sequence>
<dbReference type="SUPFAM" id="SSF46785">
    <property type="entry name" value="Winged helix' DNA-binding domain"/>
    <property type="match status" value="1"/>
</dbReference>
<protein>
    <recommendedName>
        <fullName evidence="2">Helix-turn-helix type 11 domain-containing protein</fullName>
    </recommendedName>
</protein>
<evidence type="ECO:0008006" key="2">
    <source>
        <dbReference type="Google" id="ProtNLM"/>
    </source>
</evidence>
<reference evidence="1" key="1">
    <citation type="journal article" date="2014" name="Front. Microbiol.">
        <title>High frequency of phylogenetically diverse reductive dehalogenase-homologous genes in deep subseafloor sedimentary metagenomes.</title>
        <authorList>
            <person name="Kawai M."/>
            <person name="Futagami T."/>
            <person name="Toyoda A."/>
            <person name="Takaki Y."/>
            <person name="Nishi S."/>
            <person name="Hori S."/>
            <person name="Arai W."/>
            <person name="Tsubouchi T."/>
            <person name="Morono Y."/>
            <person name="Uchiyama I."/>
            <person name="Ito T."/>
            <person name="Fujiyama A."/>
            <person name="Inagaki F."/>
            <person name="Takami H."/>
        </authorList>
    </citation>
    <scope>NUCLEOTIDE SEQUENCE</scope>
    <source>
        <strain evidence="1">Expedition CK06-06</strain>
    </source>
</reference>
<dbReference type="EMBL" id="BART01038331">
    <property type="protein sequence ID" value="GAH05394.1"/>
    <property type="molecule type" value="Genomic_DNA"/>
</dbReference>
<gene>
    <name evidence="1" type="ORF">S01H4_63634</name>
</gene>
<dbReference type="InterPro" id="IPR036388">
    <property type="entry name" value="WH-like_DNA-bd_sf"/>
</dbReference>
<name>X1DK54_9ZZZZ</name>
<dbReference type="InterPro" id="IPR036390">
    <property type="entry name" value="WH_DNA-bd_sf"/>
</dbReference>
<accession>X1DK54</accession>
<organism evidence="1">
    <name type="scientific">marine sediment metagenome</name>
    <dbReference type="NCBI Taxonomy" id="412755"/>
    <lineage>
        <taxon>unclassified sequences</taxon>
        <taxon>metagenomes</taxon>
        <taxon>ecological metagenomes</taxon>
    </lineage>
</organism>
<comment type="caution">
    <text evidence="1">The sequence shown here is derived from an EMBL/GenBank/DDBJ whole genome shotgun (WGS) entry which is preliminary data.</text>
</comment>
<dbReference type="AlphaFoldDB" id="X1DK54"/>